<dbReference type="EMBL" id="LILD01000001">
    <property type="protein sequence ID" value="KOO38055.1"/>
    <property type="molecule type" value="Genomic_DNA"/>
</dbReference>
<keyword evidence="5 9" id="KW-0460">Magnesium</keyword>
<dbReference type="InterPro" id="IPR036739">
    <property type="entry name" value="SLC41_membr_dom_sf"/>
</dbReference>
<dbReference type="PANTHER" id="PTHR43773">
    <property type="entry name" value="MAGNESIUM TRANSPORTER MGTE"/>
    <property type="match status" value="1"/>
</dbReference>
<evidence type="ECO:0000256" key="5">
    <source>
        <dbReference type="ARBA" id="ARBA00022842"/>
    </source>
</evidence>
<gene>
    <name evidence="11" type="ORF">AMD02_03675</name>
</gene>
<dbReference type="GO" id="GO:0046872">
    <property type="term" value="F:metal ion binding"/>
    <property type="evidence" value="ECO:0007669"/>
    <property type="project" value="UniProtKB-KW"/>
</dbReference>
<comment type="similarity">
    <text evidence="2 9">Belongs to the SLC41A transporter family.</text>
</comment>
<dbReference type="InterPro" id="IPR038076">
    <property type="entry name" value="MgtE_N_sf"/>
</dbReference>
<keyword evidence="6" id="KW-1133">Transmembrane helix</keyword>
<dbReference type="InterPro" id="IPR006668">
    <property type="entry name" value="Mg_transptr_MgtE_intracell_dom"/>
</dbReference>
<evidence type="ECO:0000313" key="11">
    <source>
        <dbReference type="EMBL" id="KOO38055.1"/>
    </source>
</evidence>
<dbReference type="Pfam" id="PF00571">
    <property type="entry name" value="CBS"/>
    <property type="match status" value="2"/>
</dbReference>
<evidence type="ECO:0000256" key="6">
    <source>
        <dbReference type="ARBA" id="ARBA00022989"/>
    </source>
</evidence>
<keyword evidence="4" id="KW-0812">Transmembrane</keyword>
<evidence type="ECO:0000256" key="7">
    <source>
        <dbReference type="ARBA" id="ARBA00023136"/>
    </source>
</evidence>
<comment type="subunit">
    <text evidence="9">Homodimer.</text>
</comment>
<evidence type="ECO:0000256" key="1">
    <source>
        <dbReference type="ARBA" id="ARBA00004141"/>
    </source>
</evidence>
<dbReference type="GO" id="GO:0005886">
    <property type="term" value="C:plasma membrane"/>
    <property type="evidence" value="ECO:0007669"/>
    <property type="project" value="UniProtKB-SubCell"/>
</dbReference>
<keyword evidence="3 9" id="KW-0813">Transport</keyword>
<sequence>MMMLDFKNREEYTFYLHMYLKEQEREKFRDDFLALHPIDQVEIFSELNVQKRKRVYEWIGPKEFAPIFRGMERNQQKQIVTELKESYTIKMFEEMAPDDMTDFFEEIPNHLTGYFLDRMDEQEAHAIKRLMSYEKKTAGSLMTTEYLTIQQEKTVADVFETLRAEGKDAEMIYYLYVVNENNQLMGVLSLKDVLTSSLHETVRQLMKKHVISVFPHTDQREVVQLIRDYDIVAIPVTTETNQMIGIVTVDDVMDVVEDEVTGDFEELAGAKGSINLEVHPIKAAMKRLPWLLLLMVFGMATASVVQHFEDTLAQLALLAIFIPLITDMGGNTGTQSLAVVVRQLTLEKLKHPTCRRMIKRELLTGLIMGIVCGLFAALLAQFYGFGNMALGLIVGTALFGTVVISTMTGTIIPIIIHKLRIDPTVASGPFITTINDIVGLLLYFAIASSLATYL</sequence>
<dbReference type="Pfam" id="PF03448">
    <property type="entry name" value="MgtE_N"/>
    <property type="match status" value="1"/>
</dbReference>
<accession>A0A4Y7WUQ0</accession>
<accession>A0A0M0KGT4</accession>
<keyword evidence="8" id="KW-0129">CBS domain</keyword>
<dbReference type="SUPFAM" id="SSF161093">
    <property type="entry name" value="MgtE membrane domain-like"/>
    <property type="match status" value="1"/>
</dbReference>
<dbReference type="CDD" id="cd04606">
    <property type="entry name" value="CBS_pair_Mg_transporter"/>
    <property type="match status" value="1"/>
</dbReference>
<comment type="caution">
    <text evidence="11">The sequence shown here is derived from an EMBL/GenBank/DDBJ whole genome shotgun (WGS) entry which is preliminary data.</text>
</comment>
<dbReference type="SMART" id="SM00116">
    <property type="entry name" value="CBS"/>
    <property type="match status" value="2"/>
</dbReference>
<evidence type="ECO:0000256" key="4">
    <source>
        <dbReference type="ARBA" id="ARBA00022692"/>
    </source>
</evidence>
<reference evidence="11" key="1">
    <citation type="submission" date="2015-08" db="EMBL/GenBank/DDBJ databases">
        <title>Complete DNA Sequence of Pseudomonas syringae pv. actinidiae, the Causal Agent of Kiwifruit Canker Disease.</title>
        <authorList>
            <person name="Rikkerink E.H.A."/>
            <person name="Fineran P.C."/>
        </authorList>
    </citation>
    <scope>NUCLEOTIDE SEQUENCE</scope>
    <source>
        <strain evidence="11">DSM 13666</strain>
    </source>
</reference>
<dbReference type="NCBIfam" id="TIGR00400">
    <property type="entry name" value="mgtE"/>
    <property type="match status" value="1"/>
</dbReference>
<dbReference type="SMART" id="SM00924">
    <property type="entry name" value="MgtE_N"/>
    <property type="match status" value="1"/>
</dbReference>
<dbReference type="InterPro" id="IPR000644">
    <property type="entry name" value="CBS_dom"/>
</dbReference>
<proteinExistence type="inferred from homology"/>
<dbReference type="Gene3D" id="1.10.357.20">
    <property type="entry name" value="SLC41 divalent cation transporters, integral membrane domain"/>
    <property type="match status" value="1"/>
</dbReference>
<evidence type="ECO:0000259" key="10">
    <source>
        <dbReference type="PROSITE" id="PS51371"/>
    </source>
</evidence>
<evidence type="ECO:0000256" key="8">
    <source>
        <dbReference type="PROSITE-ProRule" id="PRU00703"/>
    </source>
</evidence>
<keyword evidence="9" id="KW-0479">Metal-binding</keyword>
<comment type="function">
    <text evidence="9">Acts as a magnesium transporter.</text>
</comment>
<evidence type="ECO:0000256" key="3">
    <source>
        <dbReference type="ARBA" id="ARBA00022448"/>
    </source>
</evidence>
<dbReference type="GeneID" id="87598744"/>
<dbReference type="InterPro" id="IPR046342">
    <property type="entry name" value="CBS_dom_sf"/>
</dbReference>
<dbReference type="Gene3D" id="3.10.580.10">
    <property type="entry name" value="CBS-domain"/>
    <property type="match status" value="1"/>
</dbReference>
<dbReference type="AlphaFoldDB" id="A0A0M0KGT4"/>
<dbReference type="Pfam" id="PF01769">
    <property type="entry name" value="MgtE"/>
    <property type="match status" value="1"/>
</dbReference>
<feature type="domain" description="CBS" evidence="10">
    <location>
        <begin position="206"/>
        <end position="264"/>
    </location>
</feature>
<dbReference type="Gene3D" id="1.25.60.10">
    <property type="entry name" value="MgtE N-terminal domain-like"/>
    <property type="match status" value="1"/>
</dbReference>
<dbReference type="InterPro" id="IPR006667">
    <property type="entry name" value="SLC41_membr_dom"/>
</dbReference>
<evidence type="ECO:0000256" key="2">
    <source>
        <dbReference type="ARBA" id="ARBA00009749"/>
    </source>
</evidence>
<comment type="subcellular location">
    <subcellularLocation>
        <location evidence="9">Cell membrane</location>
        <topology evidence="9">Multi-pass membrane protein</topology>
    </subcellularLocation>
    <subcellularLocation>
        <location evidence="1">Membrane</location>
        <topology evidence="1">Multi-pass membrane protein</topology>
    </subcellularLocation>
</comment>
<organism evidence="11">
    <name type="scientific">Halalkalibacterium halodurans</name>
    <name type="common">Bacillus halodurans</name>
    <dbReference type="NCBI Taxonomy" id="86665"/>
    <lineage>
        <taxon>Bacteria</taxon>
        <taxon>Bacillati</taxon>
        <taxon>Bacillota</taxon>
        <taxon>Bacilli</taxon>
        <taxon>Bacillales</taxon>
        <taxon>Bacillaceae</taxon>
        <taxon>Halalkalibacterium (ex Joshi et al. 2022)</taxon>
    </lineage>
</organism>
<dbReference type="RefSeq" id="WP_053430497.1">
    <property type="nucleotide sequence ID" value="NZ_CP040441.1"/>
</dbReference>
<dbReference type="InterPro" id="IPR006669">
    <property type="entry name" value="MgtE_transporter"/>
</dbReference>
<dbReference type="PANTHER" id="PTHR43773:SF1">
    <property type="entry name" value="MAGNESIUM TRANSPORTER MGTE"/>
    <property type="match status" value="1"/>
</dbReference>
<dbReference type="GO" id="GO:0015095">
    <property type="term" value="F:magnesium ion transmembrane transporter activity"/>
    <property type="evidence" value="ECO:0007669"/>
    <property type="project" value="UniProtKB-UniRule"/>
</dbReference>
<feature type="domain" description="CBS" evidence="10">
    <location>
        <begin position="142"/>
        <end position="205"/>
    </location>
</feature>
<dbReference type="SUPFAM" id="SSF54631">
    <property type="entry name" value="CBS-domain pair"/>
    <property type="match status" value="1"/>
</dbReference>
<keyword evidence="9" id="KW-1003">Cell membrane</keyword>
<evidence type="ECO:0000256" key="9">
    <source>
        <dbReference type="RuleBase" id="RU362011"/>
    </source>
</evidence>
<dbReference type="PROSITE" id="PS51371">
    <property type="entry name" value="CBS"/>
    <property type="match status" value="2"/>
</dbReference>
<keyword evidence="7" id="KW-0472">Membrane</keyword>
<name>A0A0M0KGT4_ALKHA</name>
<protein>
    <recommendedName>
        <fullName evidence="9">Magnesium transporter MgtE</fullName>
    </recommendedName>
</protein>
<dbReference type="SUPFAM" id="SSF158791">
    <property type="entry name" value="MgtE N-terminal domain-like"/>
    <property type="match status" value="1"/>
</dbReference>
<dbReference type="PATRIC" id="fig|136160.3.peg.987"/>